<organism evidence="5 6">
    <name type="scientific">Candidatus Komeilibacteria bacterium CG_4_10_14_0_2_um_filter_37_10</name>
    <dbReference type="NCBI Taxonomy" id="1974470"/>
    <lineage>
        <taxon>Bacteria</taxon>
        <taxon>Candidatus Komeiliibacteriota</taxon>
    </lineage>
</organism>
<dbReference type="Pfam" id="PF04101">
    <property type="entry name" value="Glyco_tran_28_C"/>
    <property type="match status" value="1"/>
</dbReference>
<dbReference type="PANTHER" id="PTHR21015">
    <property type="entry name" value="UDP-N-ACETYLGLUCOSAMINE--N-ACETYLMURAMYL-(PENTAPEPTIDE) PYROPHOSPHORYL-UNDECAPRENOL N-ACETYLGLUCOSAMINE TRANSFERASE 1"/>
    <property type="match status" value="1"/>
</dbReference>
<dbReference type="PANTHER" id="PTHR21015:SF27">
    <property type="entry name" value="UDP-N-ACETYLGLUCOSAMINE--N-ACETYLMURAMYL-(PENTAPEPTIDE) PYROPHOSPHORYL-UNDECAPRENOL N-ACETYLGLUCOSAMINE TRANSFERASE"/>
    <property type="match status" value="1"/>
</dbReference>
<evidence type="ECO:0000259" key="4">
    <source>
        <dbReference type="Pfam" id="PF04101"/>
    </source>
</evidence>
<gene>
    <name evidence="5" type="ORF">COX77_03775</name>
</gene>
<proteinExistence type="predicted"/>
<protein>
    <recommendedName>
        <fullName evidence="7">Undecaprenyl-PP-MurNAc-pentapeptide-UDPGlcNAc GlcNAc transferase</fullName>
    </recommendedName>
</protein>
<feature type="domain" description="Glycosyltransferase family 28 N-terminal" evidence="3">
    <location>
        <begin position="3"/>
        <end position="140"/>
    </location>
</feature>
<dbReference type="GO" id="GO:0005975">
    <property type="term" value="P:carbohydrate metabolic process"/>
    <property type="evidence" value="ECO:0007669"/>
    <property type="project" value="InterPro"/>
</dbReference>
<feature type="domain" description="Glycosyl transferase family 28 C-terminal" evidence="4">
    <location>
        <begin position="190"/>
        <end position="322"/>
    </location>
</feature>
<dbReference type="Proteomes" id="UP000230405">
    <property type="component" value="Unassembled WGS sequence"/>
</dbReference>
<comment type="caution">
    <text evidence="5">The sequence shown here is derived from an EMBL/GenBank/DDBJ whole genome shotgun (WGS) entry which is preliminary data.</text>
</comment>
<evidence type="ECO:0000259" key="3">
    <source>
        <dbReference type="Pfam" id="PF03033"/>
    </source>
</evidence>
<dbReference type="Gene3D" id="3.40.50.2000">
    <property type="entry name" value="Glycogen Phosphorylase B"/>
    <property type="match status" value="2"/>
</dbReference>
<sequence>MKIAFIGGGTMGSVSPLIATAQYLIKEKKITNADFIWIGSYGGPERKVITELHWSYQPLHSGKWRRYFSWQNFTDLIKVLIGFFQSLIIIIREHPTVMVTAGSFLAIPFYLAAKLTGVKVIIHQLDLPVGLANRIMAHGACAITVSWPELVSAFSRAIEYIGTPIRDSILRVKSSPLQQQLVTEINNRPVILITGGGTGADQLNNFIDQIIDQLTNQYFVIHLTGVNKIGSRINKKGCYYVNEFFDEEQMGFVLQRADLIVSRAGIGALSEMLALGKKVLIIPIADSHQEKNAQYFRERQLVDVIYSSELTKELFLSTVSSSLLQHDLVQQQGRELVRPDTAAAKLGNKIIKYG</sequence>
<dbReference type="InterPro" id="IPR004276">
    <property type="entry name" value="GlycoTrans_28_N"/>
</dbReference>
<dbReference type="Pfam" id="PF03033">
    <property type="entry name" value="Glyco_transf_28"/>
    <property type="match status" value="1"/>
</dbReference>
<evidence type="ECO:0000313" key="5">
    <source>
        <dbReference type="EMBL" id="PIZ98621.1"/>
    </source>
</evidence>
<keyword evidence="1" id="KW-0328">Glycosyltransferase</keyword>
<accession>A0A2M7VDT4</accession>
<evidence type="ECO:0008006" key="7">
    <source>
        <dbReference type="Google" id="ProtNLM"/>
    </source>
</evidence>
<dbReference type="CDD" id="cd03785">
    <property type="entry name" value="GT28_MurG"/>
    <property type="match status" value="1"/>
</dbReference>
<dbReference type="SUPFAM" id="SSF53756">
    <property type="entry name" value="UDP-Glycosyltransferase/glycogen phosphorylase"/>
    <property type="match status" value="1"/>
</dbReference>
<evidence type="ECO:0000256" key="1">
    <source>
        <dbReference type="ARBA" id="ARBA00022676"/>
    </source>
</evidence>
<dbReference type="GO" id="GO:0016758">
    <property type="term" value="F:hexosyltransferase activity"/>
    <property type="evidence" value="ECO:0007669"/>
    <property type="project" value="InterPro"/>
</dbReference>
<reference evidence="6" key="1">
    <citation type="submission" date="2017-09" db="EMBL/GenBank/DDBJ databases">
        <title>Depth-based differentiation of microbial function through sediment-hosted aquifers and enrichment of novel symbionts in the deep terrestrial subsurface.</title>
        <authorList>
            <person name="Probst A.J."/>
            <person name="Ladd B."/>
            <person name="Jarett J.K."/>
            <person name="Geller-Mcgrath D.E."/>
            <person name="Sieber C.M.K."/>
            <person name="Emerson J.B."/>
            <person name="Anantharaman K."/>
            <person name="Thomas B.C."/>
            <person name="Malmstrom R."/>
            <person name="Stieglmeier M."/>
            <person name="Klingl A."/>
            <person name="Woyke T."/>
            <person name="Ryan C.M."/>
            <person name="Banfield J.F."/>
        </authorList>
    </citation>
    <scope>NUCLEOTIDE SEQUENCE [LARGE SCALE GENOMIC DNA]</scope>
</reference>
<keyword evidence="2" id="KW-0808">Transferase</keyword>
<dbReference type="EMBL" id="PFPO01000073">
    <property type="protein sequence ID" value="PIZ98621.1"/>
    <property type="molecule type" value="Genomic_DNA"/>
</dbReference>
<dbReference type="AlphaFoldDB" id="A0A2M7VDT4"/>
<evidence type="ECO:0000256" key="2">
    <source>
        <dbReference type="ARBA" id="ARBA00022679"/>
    </source>
</evidence>
<dbReference type="InterPro" id="IPR007235">
    <property type="entry name" value="Glyco_trans_28_C"/>
</dbReference>
<dbReference type="GO" id="GO:1901137">
    <property type="term" value="P:carbohydrate derivative biosynthetic process"/>
    <property type="evidence" value="ECO:0007669"/>
    <property type="project" value="UniProtKB-ARBA"/>
</dbReference>
<name>A0A2M7VDT4_9BACT</name>
<evidence type="ECO:0000313" key="6">
    <source>
        <dbReference type="Proteomes" id="UP000230405"/>
    </source>
</evidence>